<gene>
    <name evidence="1" type="ORF">HPB50_016790</name>
</gene>
<reference evidence="1" key="1">
    <citation type="submission" date="2020-05" db="EMBL/GenBank/DDBJ databases">
        <title>Large-scale comparative analyses of tick genomes elucidate their genetic diversity and vector capacities.</title>
        <authorList>
            <person name="Jia N."/>
            <person name="Wang J."/>
            <person name="Shi W."/>
            <person name="Du L."/>
            <person name="Sun Y."/>
            <person name="Zhan W."/>
            <person name="Jiang J."/>
            <person name="Wang Q."/>
            <person name="Zhang B."/>
            <person name="Ji P."/>
            <person name="Sakyi L.B."/>
            <person name="Cui X."/>
            <person name="Yuan T."/>
            <person name="Jiang B."/>
            <person name="Yang W."/>
            <person name="Lam T.T.-Y."/>
            <person name="Chang Q."/>
            <person name="Ding S."/>
            <person name="Wang X."/>
            <person name="Zhu J."/>
            <person name="Ruan X."/>
            <person name="Zhao L."/>
            <person name="Wei J."/>
            <person name="Que T."/>
            <person name="Du C."/>
            <person name="Cheng J."/>
            <person name="Dai P."/>
            <person name="Han X."/>
            <person name="Huang E."/>
            <person name="Gao Y."/>
            <person name="Liu J."/>
            <person name="Shao H."/>
            <person name="Ye R."/>
            <person name="Li L."/>
            <person name="Wei W."/>
            <person name="Wang X."/>
            <person name="Wang C."/>
            <person name="Yang T."/>
            <person name="Huo Q."/>
            <person name="Li W."/>
            <person name="Guo W."/>
            <person name="Chen H."/>
            <person name="Zhou L."/>
            <person name="Ni X."/>
            <person name="Tian J."/>
            <person name="Zhou Y."/>
            <person name="Sheng Y."/>
            <person name="Liu T."/>
            <person name="Pan Y."/>
            <person name="Xia L."/>
            <person name="Li J."/>
            <person name="Zhao F."/>
            <person name="Cao W."/>
        </authorList>
    </citation>
    <scope>NUCLEOTIDE SEQUENCE</scope>
    <source>
        <strain evidence="1">Hyas-2018</strain>
    </source>
</reference>
<keyword evidence="2" id="KW-1185">Reference proteome</keyword>
<dbReference type="Proteomes" id="UP000821845">
    <property type="component" value="Chromosome 4"/>
</dbReference>
<sequence>MSGKRTSTKSFKKPLTLRTKTNRIRKGQSSSVNPTQRKFRDEAKSKVFGGFPSKAQQHNGCAHEDAVVGTDDAVDRLSFAETESNCTGESDWTLGSIATMNRRVDIFLLLHKWDPTSPLHKEMLAMYNASTEIIKSKGGQQSDTEYFALLMTTLEAVDTDISRTSAAALLAIFAKRVPAAVLRKKFSWITKKCIDFIKLYAQSTHVVLLRNLLCLLTSCLKSIDLATWSESSTLQVFGIMFPYIVHTKPKLRKFTQKAICNILTNSTIMAASDAPLTHPAVPALVSFCLPIIKSSAATSLPVSTLHIFGFFKLALHLFPQAEVKATCEAVLQVMGAGHPTVVRCGLVMLQSFFSSRPRPAVTLSPELNAQLVNALYDYKPGLRDHKLYDVWLVTVQEALSNLQRSSDELFLSNLPKFVGIVVDSWGTGRSETSFTASMVLTALLKQSFQACLDKEEDQSSLSSLCLTAGAKVVEHMQRALHYQFASAWDHVLSSWSACFEVLGKKCATHMLQPLSNIAELRESETYSNSAVVDRTIATAVKTMGPELVLKAIPLDISEE</sequence>
<proteinExistence type="predicted"/>
<organism evidence="1 2">
    <name type="scientific">Hyalomma asiaticum</name>
    <name type="common">Tick</name>
    <dbReference type="NCBI Taxonomy" id="266040"/>
    <lineage>
        <taxon>Eukaryota</taxon>
        <taxon>Metazoa</taxon>
        <taxon>Ecdysozoa</taxon>
        <taxon>Arthropoda</taxon>
        <taxon>Chelicerata</taxon>
        <taxon>Arachnida</taxon>
        <taxon>Acari</taxon>
        <taxon>Parasitiformes</taxon>
        <taxon>Ixodida</taxon>
        <taxon>Ixodoidea</taxon>
        <taxon>Ixodidae</taxon>
        <taxon>Hyalomminae</taxon>
        <taxon>Hyalomma</taxon>
    </lineage>
</organism>
<evidence type="ECO:0000313" key="2">
    <source>
        <dbReference type="Proteomes" id="UP000821845"/>
    </source>
</evidence>
<evidence type="ECO:0000313" key="1">
    <source>
        <dbReference type="EMBL" id="KAH6933602.1"/>
    </source>
</evidence>
<comment type="caution">
    <text evidence="1">The sequence shown here is derived from an EMBL/GenBank/DDBJ whole genome shotgun (WGS) entry which is preliminary data.</text>
</comment>
<accession>A0ACB7SEJ0</accession>
<protein>
    <submittedName>
        <fullName evidence="1">Uncharacterized protein</fullName>
    </submittedName>
</protein>
<name>A0ACB7SEJ0_HYAAI</name>
<dbReference type="EMBL" id="CM023484">
    <property type="protein sequence ID" value="KAH6933602.1"/>
    <property type="molecule type" value="Genomic_DNA"/>
</dbReference>